<reference evidence="2" key="1">
    <citation type="journal article" date="2022" name="Mol. Ecol. Resour.">
        <title>The genomes of chicory, endive, great burdock and yacon provide insights into Asteraceae palaeo-polyploidization history and plant inulin production.</title>
        <authorList>
            <person name="Fan W."/>
            <person name="Wang S."/>
            <person name="Wang H."/>
            <person name="Wang A."/>
            <person name="Jiang F."/>
            <person name="Liu H."/>
            <person name="Zhao H."/>
            <person name="Xu D."/>
            <person name="Zhang Y."/>
        </authorList>
    </citation>
    <scope>NUCLEOTIDE SEQUENCE [LARGE SCALE GENOMIC DNA]</scope>
    <source>
        <strain evidence="2">cv. Yunnan</strain>
    </source>
</reference>
<name>A0ACB9IC56_9ASTR</name>
<comment type="caution">
    <text evidence="1">The sequence shown here is derived from an EMBL/GenBank/DDBJ whole genome shotgun (WGS) entry which is preliminary data.</text>
</comment>
<evidence type="ECO:0000313" key="2">
    <source>
        <dbReference type="Proteomes" id="UP001056120"/>
    </source>
</evidence>
<dbReference type="Proteomes" id="UP001056120">
    <property type="component" value="Linkage Group LG09"/>
</dbReference>
<evidence type="ECO:0000313" key="1">
    <source>
        <dbReference type="EMBL" id="KAI3805243.1"/>
    </source>
</evidence>
<reference evidence="1 2" key="2">
    <citation type="journal article" date="2022" name="Mol. Ecol. Resour.">
        <title>The genomes of chicory, endive, great burdock and yacon provide insights into Asteraceae paleo-polyploidization history and plant inulin production.</title>
        <authorList>
            <person name="Fan W."/>
            <person name="Wang S."/>
            <person name="Wang H."/>
            <person name="Wang A."/>
            <person name="Jiang F."/>
            <person name="Liu H."/>
            <person name="Zhao H."/>
            <person name="Xu D."/>
            <person name="Zhang Y."/>
        </authorList>
    </citation>
    <scope>NUCLEOTIDE SEQUENCE [LARGE SCALE GENOMIC DNA]</scope>
    <source>
        <strain evidence="2">cv. Yunnan</strain>
        <tissue evidence="1">Leaves</tissue>
    </source>
</reference>
<dbReference type="EMBL" id="CM042026">
    <property type="protein sequence ID" value="KAI3805243.1"/>
    <property type="molecule type" value="Genomic_DNA"/>
</dbReference>
<gene>
    <name evidence="1" type="ORF">L1987_27442</name>
</gene>
<keyword evidence="2" id="KW-1185">Reference proteome</keyword>
<sequence length="191" mass="21525">MKPKTLWTEENVLHLKLQTYCASTKKASPVKSDGPVNILKDGILSVPPVTPPEESLDIAKFDFDKENYTVSITVVGASGDLAKKKIFPALYYEGCLPKHFTIFGYARSKMSDAELGTMVSKTLTCRIDQRENCGEKMDQFLERCFYHPGQYDSQENFLELDKNLKEHEGLLVDNQRLAATHVAVKQEFEAA</sequence>
<accession>A0ACB9IC56</accession>
<organism evidence="1 2">
    <name type="scientific">Smallanthus sonchifolius</name>
    <dbReference type="NCBI Taxonomy" id="185202"/>
    <lineage>
        <taxon>Eukaryota</taxon>
        <taxon>Viridiplantae</taxon>
        <taxon>Streptophyta</taxon>
        <taxon>Embryophyta</taxon>
        <taxon>Tracheophyta</taxon>
        <taxon>Spermatophyta</taxon>
        <taxon>Magnoliopsida</taxon>
        <taxon>eudicotyledons</taxon>
        <taxon>Gunneridae</taxon>
        <taxon>Pentapetalae</taxon>
        <taxon>asterids</taxon>
        <taxon>campanulids</taxon>
        <taxon>Asterales</taxon>
        <taxon>Asteraceae</taxon>
        <taxon>Asteroideae</taxon>
        <taxon>Heliantheae alliance</taxon>
        <taxon>Millerieae</taxon>
        <taxon>Smallanthus</taxon>
    </lineage>
</organism>
<proteinExistence type="predicted"/>
<protein>
    <submittedName>
        <fullName evidence="1">Uncharacterized protein</fullName>
    </submittedName>
</protein>